<protein>
    <submittedName>
        <fullName evidence="1">Uncharacterized protein</fullName>
    </submittedName>
</protein>
<sequence length="64" mass="7283">MNSGQDFMDSRNNELDRELAEVLMEISDTAERAARNIMILRKIRKSKGVKHYGKAGYQRVGGRA</sequence>
<accession>A0A8S5QC34</accession>
<dbReference type="EMBL" id="BK015631">
    <property type="protein sequence ID" value="DAE16831.1"/>
    <property type="molecule type" value="Genomic_DNA"/>
</dbReference>
<evidence type="ECO:0000313" key="1">
    <source>
        <dbReference type="EMBL" id="DAE16831.1"/>
    </source>
</evidence>
<reference evidence="1" key="1">
    <citation type="journal article" date="2021" name="Proc. Natl. Acad. Sci. U.S.A.">
        <title>A Catalog of Tens of Thousands of Viruses from Human Metagenomes Reveals Hidden Associations with Chronic Diseases.</title>
        <authorList>
            <person name="Tisza M.J."/>
            <person name="Buck C.B."/>
        </authorList>
    </citation>
    <scope>NUCLEOTIDE SEQUENCE</scope>
    <source>
        <strain evidence="1">CtVii20</strain>
    </source>
</reference>
<organism evidence="1">
    <name type="scientific">Siphoviridae sp. ctVii20</name>
    <dbReference type="NCBI Taxonomy" id="2825533"/>
    <lineage>
        <taxon>Viruses</taxon>
        <taxon>Duplodnaviria</taxon>
        <taxon>Heunggongvirae</taxon>
        <taxon>Uroviricota</taxon>
        <taxon>Caudoviricetes</taxon>
    </lineage>
</organism>
<name>A0A8S5QC34_9CAUD</name>
<proteinExistence type="predicted"/>